<dbReference type="InterPro" id="IPR003439">
    <property type="entry name" value="ABC_transporter-like_ATP-bd"/>
</dbReference>
<keyword evidence="7" id="KW-1185">Reference proteome</keyword>
<protein>
    <submittedName>
        <fullName evidence="6">ABC-2 type transport system ATP-binding protein</fullName>
    </submittedName>
</protein>
<dbReference type="SMART" id="SM00382">
    <property type="entry name" value="AAA"/>
    <property type="match status" value="1"/>
</dbReference>
<reference evidence="6 7" key="1">
    <citation type="submission" date="2019-03" db="EMBL/GenBank/DDBJ databases">
        <title>Genomic Encyclopedia of Archaeal and Bacterial Type Strains, Phase II (KMG-II): from individual species to whole genera.</title>
        <authorList>
            <person name="Goeker M."/>
        </authorList>
    </citation>
    <scope>NUCLEOTIDE SEQUENCE [LARGE SCALE GENOMIC DNA]</scope>
    <source>
        <strain evidence="6 7">DSM 45499</strain>
    </source>
</reference>
<sequence>MIELRGLTKRYGAATVVDGLTFGVVPGQVTGFLGPNGAGKSTTLRMVLGLTRPTGGEVLIDGSHYRDLTDPLRQVGALLETRSVHPGRSAHDHLLCLAQSNRIPRGRVAEVLGIVGLESVAGKRAGEFSLGMGQRLGIAAALLGDPPILLFDEPVNGLDPEGIRWIRNLMRQFASEGRTVLVSSHLMAEMALTADHLVVIGGGRLLADTTMAEFTEGNAQGFVRIATPEPRRLLDLLRDSGIAVEQAADGTLSATGADARSISALAADHGVPLDELSTRSASLEEAFMRLTTGTAEFLGGAESREAGRR</sequence>
<dbReference type="Gene3D" id="3.40.50.300">
    <property type="entry name" value="P-loop containing nucleotide triphosphate hydrolases"/>
    <property type="match status" value="1"/>
</dbReference>
<comment type="similarity">
    <text evidence="1">Belongs to the ABC transporter superfamily.</text>
</comment>
<organism evidence="6 7">
    <name type="scientific">Actinophytocola oryzae</name>
    <dbReference type="NCBI Taxonomy" id="502181"/>
    <lineage>
        <taxon>Bacteria</taxon>
        <taxon>Bacillati</taxon>
        <taxon>Actinomycetota</taxon>
        <taxon>Actinomycetes</taxon>
        <taxon>Pseudonocardiales</taxon>
        <taxon>Pseudonocardiaceae</taxon>
    </lineage>
</organism>
<dbReference type="AlphaFoldDB" id="A0A4R7VJP3"/>
<keyword evidence="4 6" id="KW-0067">ATP-binding</keyword>
<dbReference type="InterPro" id="IPR003593">
    <property type="entry name" value="AAA+_ATPase"/>
</dbReference>
<evidence type="ECO:0000313" key="7">
    <source>
        <dbReference type="Proteomes" id="UP000294927"/>
    </source>
</evidence>
<dbReference type="PANTHER" id="PTHR43335:SF4">
    <property type="entry name" value="ABC TRANSPORTER, ATP-BINDING PROTEIN"/>
    <property type="match status" value="1"/>
</dbReference>
<dbReference type="PROSITE" id="PS50893">
    <property type="entry name" value="ABC_TRANSPORTER_2"/>
    <property type="match status" value="1"/>
</dbReference>
<name>A0A4R7VJP3_9PSEU</name>
<dbReference type="RefSeq" id="WP_133904389.1">
    <property type="nucleotide sequence ID" value="NZ_SOCP01000007.1"/>
</dbReference>
<dbReference type="PANTHER" id="PTHR43335">
    <property type="entry name" value="ABC TRANSPORTER, ATP-BINDING PROTEIN"/>
    <property type="match status" value="1"/>
</dbReference>
<keyword evidence="3" id="KW-0547">Nucleotide-binding</keyword>
<dbReference type="InterPro" id="IPR027417">
    <property type="entry name" value="P-loop_NTPase"/>
</dbReference>
<evidence type="ECO:0000256" key="3">
    <source>
        <dbReference type="ARBA" id="ARBA00022741"/>
    </source>
</evidence>
<dbReference type="GO" id="GO:0005524">
    <property type="term" value="F:ATP binding"/>
    <property type="evidence" value="ECO:0007669"/>
    <property type="project" value="UniProtKB-KW"/>
</dbReference>
<gene>
    <name evidence="6" type="ORF">CLV71_10715</name>
</gene>
<dbReference type="GO" id="GO:0016887">
    <property type="term" value="F:ATP hydrolysis activity"/>
    <property type="evidence" value="ECO:0007669"/>
    <property type="project" value="InterPro"/>
</dbReference>
<feature type="domain" description="ABC transporter" evidence="5">
    <location>
        <begin position="2"/>
        <end position="227"/>
    </location>
</feature>
<evidence type="ECO:0000256" key="1">
    <source>
        <dbReference type="ARBA" id="ARBA00005417"/>
    </source>
</evidence>
<dbReference type="OrthoDB" id="9804819at2"/>
<evidence type="ECO:0000313" key="6">
    <source>
        <dbReference type="EMBL" id="TDV49676.1"/>
    </source>
</evidence>
<evidence type="ECO:0000256" key="2">
    <source>
        <dbReference type="ARBA" id="ARBA00022448"/>
    </source>
</evidence>
<evidence type="ECO:0000256" key="4">
    <source>
        <dbReference type="ARBA" id="ARBA00022840"/>
    </source>
</evidence>
<accession>A0A4R7VJP3</accession>
<keyword evidence="2" id="KW-0813">Transport</keyword>
<dbReference type="SUPFAM" id="SSF52540">
    <property type="entry name" value="P-loop containing nucleoside triphosphate hydrolases"/>
    <property type="match status" value="1"/>
</dbReference>
<evidence type="ECO:0000259" key="5">
    <source>
        <dbReference type="PROSITE" id="PS50893"/>
    </source>
</evidence>
<proteinExistence type="inferred from homology"/>
<dbReference type="Proteomes" id="UP000294927">
    <property type="component" value="Unassembled WGS sequence"/>
</dbReference>
<comment type="caution">
    <text evidence="6">The sequence shown here is derived from an EMBL/GenBank/DDBJ whole genome shotgun (WGS) entry which is preliminary data.</text>
</comment>
<dbReference type="Pfam" id="PF00005">
    <property type="entry name" value="ABC_tran"/>
    <property type="match status" value="1"/>
</dbReference>
<dbReference type="EMBL" id="SOCP01000007">
    <property type="protein sequence ID" value="TDV49676.1"/>
    <property type="molecule type" value="Genomic_DNA"/>
</dbReference>